<evidence type="ECO:0000259" key="1">
    <source>
        <dbReference type="Pfam" id="PF12792"/>
    </source>
</evidence>
<sequence length="109" mass="12283">MLWITWALARSDEQTMLNTVAERILVRATRAASEAEAAIDMLSDSDGEPCSTANIALMQREVFNMLTRRKWEIVRVLSPFKRSLTDLSSFLFISLSVCYWGGVVPRGRG</sequence>
<feature type="domain" description="Putative cyclic diguanylate phosphodiesterase CSS motif-containing" evidence="1">
    <location>
        <begin position="14"/>
        <end position="66"/>
    </location>
</feature>
<organism evidence="2 3">
    <name type="scientific">Agrobacterium rosae</name>
    <dbReference type="NCBI Taxonomy" id="1972867"/>
    <lineage>
        <taxon>Bacteria</taxon>
        <taxon>Pseudomonadati</taxon>
        <taxon>Pseudomonadota</taxon>
        <taxon>Alphaproteobacteria</taxon>
        <taxon>Hyphomicrobiales</taxon>
        <taxon>Rhizobiaceae</taxon>
        <taxon>Rhizobium/Agrobacterium group</taxon>
        <taxon>Agrobacterium</taxon>
    </lineage>
</organism>
<gene>
    <name evidence="2" type="ORF">DSM25559_4967</name>
</gene>
<dbReference type="AlphaFoldDB" id="A0A1R3U8V3"/>
<dbReference type="Proteomes" id="UP000187891">
    <property type="component" value="Unassembled WGS sequence"/>
</dbReference>
<name>A0A1R3U8V3_9HYPH</name>
<accession>A0A1R3U8V3</accession>
<evidence type="ECO:0000313" key="2">
    <source>
        <dbReference type="EMBL" id="SCX35414.1"/>
    </source>
</evidence>
<dbReference type="Pfam" id="PF12792">
    <property type="entry name" value="CSS-motif"/>
    <property type="match status" value="1"/>
</dbReference>
<proteinExistence type="predicted"/>
<reference evidence="3" key="1">
    <citation type="submission" date="2016-10" db="EMBL/GenBank/DDBJ databases">
        <authorList>
            <person name="Wibberg D."/>
        </authorList>
    </citation>
    <scope>NUCLEOTIDE SEQUENCE [LARGE SCALE GENOMIC DNA]</scope>
</reference>
<dbReference type="InterPro" id="IPR024744">
    <property type="entry name" value="CSS-motif_dom"/>
</dbReference>
<protein>
    <submittedName>
        <fullName evidence="2">CSS motif domain associated with EAL</fullName>
    </submittedName>
</protein>
<dbReference type="EMBL" id="FMUE01000021">
    <property type="protein sequence ID" value="SCX35414.1"/>
    <property type="molecule type" value="Genomic_DNA"/>
</dbReference>
<evidence type="ECO:0000313" key="3">
    <source>
        <dbReference type="Proteomes" id="UP000187891"/>
    </source>
</evidence>